<gene>
    <name evidence="4" type="ORF">JIN87_24800</name>
</gene>
<dbReference type="Pfam" id="PF22020">
    <property type="entry name" value="RlmL_1st"/>
    <property type="match status" value="1"/>
</dbReference>
<dbReference type="InterPro" id="IPR000241">
    <property type="entry name" value="RlmKL-like_Mtase"/>
</dbReference>
<reference evidence="4" key="1">
    <citation type="submission" date="2021-01" db="EMBL/GenBank/DDBJ databases">
        <title>Modified the classification status of verrucomicrobia.</title>
        <authorList>
            <person name="Feng X."/>
        </authorList>
    </citation>
    <scope>NUCLEOTIDE SEQUENCE</scope>
    <source>
        <strain evidence="4">KCTC 13126</strain>
    </source>
</reference>
<evidence type="ECO:0000313" key="5">
    <source>
        <dbReference type="Proteomes" id="UP000617628"/>
    </source>
</evidence>
<feature type="domain" description="THUMP" evidence="3">
    <location>
        <begin position="58"/>
        <end position="157"/>
    </location>
</feature>
<dbReference type="Gene3D" id="3.40.50.150">
    <property type="entry name" value="Vaccinia Virus protein VP39"/>
    <property type="match status" value="1"/>
</dbReference>
<comment type="caution">
    <text evidence="4">The sequence shown here is derived from an EMBL/GenBank/DDBJ whole genome shotgun (WGS) entry which is preliminary data.</text>
</comment>
<evidence type="ECO:0000256" key="1">
    <source>
        <dbReference type="ARBA" id="ARBA00022603"/>
    </source>
</evidence>
<dbReference type="Pfam" id="PF01170">
    <property type="entry name" value="UPF0020"/>
    <property type="match status" value="1"/>
</dbReference>
<sequence>MYKRTILVTCPKACADYLAEELQSLGYEPTSLVSNGVFVKGTYEDCIRLNLTLRNGLRVLWEVDNFSARDGEDLYHQAVRMPWEEWIPAEDAYISIVSSVRNDTVVNTNFPNLRLKDAIVDRMREVTGDRPNSGNERDRGVIFLYWHEEEVCIYLDTSGIPISNRAYRAMPGKAPVRENLASSIIAATRWDKSSPFLNPMCGSGTLAIEAALLASGVPGQQLRHEFAFQHFKPFDNARYQEIRKEVRKRIPDSLPFPIIASDIDRQAIRAAETNAKKAGVAHLIDFHICDFRDAPIPEKPGVIVLNPEYGERLGEQRQLESIYKAIGDLFKQSCPGYWGYIFTGNKTLGKRVGLKTKRKIEFYNGPIECRLLEYELYGGTRNPKYANTRD</sequence>
<dbReference type="InterPro" id="IPR004114">
    <property type="entry name" value="THUMP_dom"/>
</dbReference>
<dbReference type="InterPro" id="IPR029063">
    <property type="entry name" value="SAM-dependent_MTases_sf"/>
</dbReference>
<dbReference type="GO" id="GO:0003723">
    <property type="term" value="F:RNA binding"/>
    <property type="evidence" value="ECO:0007669"/>
    <property type="project" value="InterPro"/>
</dbReference>
<dbReference type="SUPFAM" id="SSF53335">
    <property type="entry name" value="S-adenosyl-L-methionine-dependent methyltransferases"/>
    <property type="match status" value="1"/>
</dbReference>
<dbReference type="Proteomes" id="UP000617628">
    <property type="component" value="Unassembled WGS sequence"/>
</dbReference>
<dbReference type="InterPro" id="IPR054170">
    <property type="entry name" value="RlmL_1st"/>
</dbReference>
<keyword evidence="1" id="KW-0489">Methyltransferase</keyword>
<dbReference type="EMBL" id="JAENIL010000071">
    <property type="protein sequence ID" value="MBK1880128.1"/>
    <property type="molecule type" value="Genomic_DNA"/>
</dbReference>
<organism evidence="4 5">
    <name type="scientific">Pelagicoccus mobilis</name>
    <dbReference type="NCBI Taxonomy" id="415221"/>
    <lineage>
        <taxon>Bacteria</taxon>
        <taxon>Pseudomonadati</taxon>
        <taxon>Verrucomicrobiota</taxon>
        <taxon>Opitutia</taxon>
        <taxon>Puniceicoccales</taxon>
        <taxon>Pelagicoccaceae</taxon>
        <taxon>Pelagicoccus</taxon>
    </lineage>
</organism>
<evidence type="ECO:0000259" key="3">
    <source>
        <dbReference type="SMART" id="SM00981"/>
    </source>
</evidence>
<dbReference type="SMART" id="SM00981">
    <property type="entry name" value="THUMP"/>
    <property type="match status" value="1"/>
</dbReference>
<protein>
    <recommendedName>
        <fullName evidence="3">THUMP domain-containing protein</fullName>
    </recommendedName>
</protein>
<dbReference type="RefSeq" id="WP_200358746.1">
    <property type="nucleotide sequence ID" value="NZ_JAENIL010000071.1"/>
</dbReference>
<keyword evidence="2" id="KW-0808">Transferase</keyword>
<dbReference type="GO" id="GO:0008990">
    <property type="term" value="F:rRNA (guanine-N2-)-methyltransferase activity"/>
    <property type="evidence" value="ECO:0007669"/>
    <property type="project" value="TreeGrafter"/>
</dbReference>
<dbReference type="GO" id="GO:0070043">
    <property type="term" value="F:rRNA (guanine-N7-)-methyltransferase activity"/>
    <property type="evidence" value="ECO:0007669"/>
    <property type="project" value="TreeGrafter"/>
</dbReference>
<dbReference type="AlphaFoldDB" id="A0A934S734"/>
<dbReference type="PANTHER" id="PTHR47313:SF1">
    <property type="entry name" value="RIBOSOMAL RNA LARGE SUBUNIT METHYLTRANSFERASE K_L"/>
    <property type="match status" value="1"/>
</dbReference>
<evidence type="ECO:0000256" key="2">
    <source>
        <dbReference type="ARBA" id="ARBA00022679"/>
    </source>
</evidence>
<proteinExistence type="predicted"/>
<accession>A0A934S734</accession>
<keyword evidence="5" id="KW-1185">Reference proteome</keyword>
<dbReference type="Pfam" id="PF02926">
    <property type="entry name" value="THUMP"/>
    <property type="match status" value="1"/>
</dbReference>
<dbReference type="PANTHER" id="PTHR47313">
    <property type="entry name" value="RIBOSOMAL RNA LARGE SUBUNIT METHYLTRANSFERASE K/L"/>
    <property type="match status" value="1"/>
</dbReference>
<name>A0A934S734_9BACT</name>
<dbReference type="Gene3D" id="3.30.2130.30">
    <property type="match status" value="1"/>
</dbReference>
<dbReference type="CDD" id="cd11715">
    <property type="entry name" value="THUMP_AdoMetMT"/>
    <property type="match status" value="1"/>
</dbReference>
<evidence type="ECO:0000313" key="4">
    <source>
        <dbReference type="EMBL" id="MBK1880128.1"/>
    </source>
</evidence>